<dbReference type="EMBL" id="LK042506">
    <property type="protein sequence ID" value="CDY70552.1"/>
    <property type="molecule type" value="Genomic_DNA"/>
</dbReference>
<name>A0A078JY11_BRANA</name>
<evidence type="ECO:0000256" key="1">
    <source>
        <dbReference type="SAM" id="MobiDB-lite"/>
    </source>
</evidence>
<reference evidence="2" key="1">
    <citation type="journal article" date="2014" name="Science">
        <title>Plant genetics. Early allopolyploid evolution in the post-Neolithic Brassica napus oilseed genome.</title>
        <authorList>
            <person name="Chalhoub B."/>
            <person name="Denoeud F."/>
            <person name="Liu S."/>
            <person name="Parkin I.A."/>
            <person name="Tang H."/>
            <person name="Wang X."/>
            <person name="Chiquet J."/>
            <person name="Belcram H."/>
            <person name="Tong C."/>
            <person name="Samans B."/>
            <person name="Correa M."/>
            <person name="Da Silva C."/>
            <person name="Just J."/>
            <person name="Falentin C."/>
            <person name="Koh C.S."/>
            <person name="Le Clainche I."/>
            <person name="Bernard M."/>
            <person name="Bento P."/>
            <person name="Noel B."/>
            <person name="Labadie K."/>
            <person name="Alberti A."/>
            <person name="Charles M."/>
            <person name="Arnaud D."/>
            <person name="Guo H."/>
            <person name="Daviaud C."/>
            <person name="Alamery S."/>
            <person name="Jabbari K."/>
            <person name="Zhao M."/>
            <person name="Edger P.P."/>
            <person name="Chelaifa H."/>
            <person name="Tack D."/>
            <person name="Lassalle G."/>
            <person name="Mestiri I."/>
            <person name="Schnel N."/>
            <person name="Le Paslier M.C."/>
            <person name="Fan G."/>
            <person name="Renault V."/>
            <person name="Bayer P.E."/>
            <person name="Golicz A.A."/>
            <person name="Manoli S."/>
            <person name="Lee T.H."/>
            <person name="Thi V.H."/>
            <person name="Chalabi S."/>
            <person name="Hu Q."/>
            <person name="Fan C."/>
            <person name="Tollenaere R."/>
            <person name="Lu Y."/>
            <person name="Battail C."/>
            <person name="Shen J."/>
            <person name="Sidebottom C.H."/>
            <person name="Wang X."/>
            <person name="Canaguier A."/>
            <person name="Chauveau A."/>
            <person name="Berard A."/>
            <person name="Deniot G."/>
            <person name="Guan M."/>
            <person name="Liu Z."/>
            <person name="Sun F."/>
            <person name="Lim Y.P."/>
            <person name="Lyons E."/>
            <person name="Town C.D."/>
            <person name="Bancroft I."/>
            <person name="Wang X."/>
            <person name="Meng J."/>
            <person name="Ma J."/>
            <person name="Pires J.C."/>
            <person name="King G.J."/>
            <person name="Brunel D."/>
            <person name="Delourme R."/>
            <person name="Renard M."/>
            <person name="Aury J.M."/>
            <person name="Adams K.L."/>
            <person name="Batley J."/>
            <person name="Snowdon R.J."/>
            <person name="Tost J."/>
            <person name="Edwards D."/>
            <person name="Zhou Y."/>
            <person name="Hua W."/>
            <person name="Sharpe A.G."/>
            <person name="Paterson A.H."/>
            <person name="Guan C."/>
            <person name="Wincker P."/>
        </authorList>
    </citation>
    <scope>NUCLEOTIDE SEQUENCE [LARGE SCALE GENOMIC DNA]</scope>
</reference>
<reference evidence="2" key="2">
    <citation type="submission" date="2014-06" db="EMBL/GenBank/DDBJ databases">
        <authorList>
            <person name="Genoscope - CEA"/>
        </authorList>
    </citation>
    <scope>NUCLEOTIDE SEQUENCE</scope>
</reference>
<dbReference type="AlphaFoldDB" id="A0A078JY11"/>
<dbReference type="STRING" id="3708.A0A078JY11"/>
<dbReference type="Gramene" id="CDY70552">
    <property type="protein sequence ID" value="CDY70552"/>
    <property type="gene ID" value="GSBRNA2T00004372001"/>
</dbReference>
<evidence type="ECO:0000313" key="2">
    <source>
        <dbReference type="EMBL" id="CDY70552.1"/>
    </source>
</evidence>
<sequence length="149" mass="16151">MSIQSPCFPVVNGNLRLAIASFPSSTLRSGQRISGNGAWIPKRGRVYVKSEANTDEETSSSSSESTTSGNASIFSSVLCPLLKLFSVSSPFKLSAHQSVSFSVLTIRSLFFSLDCCFQGGDPSQQRNHALEVTPSTLFMYQNVCLRSKI</sequence>
<proteinExistence type="predicted"/>
<organism evidence="2">
    <name type="scientific">Brassica napus</name>
    <name type="common">Rape</name>
    <dbReference type="NCBI Taxonomy" id="3708"/>
    <lineage>
        <taxon>Eukaryota</taxon>
        <taxon>Viridiplantae</taxon>
        <taxon>Streptophyta</taxon>
        <taxon>Embryophyta</taxon>
        <taxon>Tracheophyta</taxon>
        <taxon>Spermatophyta</taxon>
        <taxon>Magnoliopsida</taxon>
        <taxon>eudicotyledons</taxon>
        <taxon>Gunneridae</taxon>
        <taxon>Pentapetalae</taxon>
        <taxon>rosids</taxon>
        <taxon>malvids</taxon>
        <taxon>Brassicales</taxon>
        <taxon>Brassicaceae</taxon>
        <taxon>Brassiceae</taxon>
        <taxon>Brassica</taxon>
    </lineage>
</organism>
<dbReference type="PaxDb" id="3708-A0A078JY11"/>
<dbReference type="OMA" id="FFSLDCC"/>
<gene>
    <name evidence="2" type="primary">BnaAnng34120D</name>
    <name evidence="2" type="ORF">GSBRNA2T00004372001</name>
</gene>
<accession>A0A078JY11</accession>
<feature type="compositionally biased region" description="Low complexity" evidence="1">
    <location>
        <begin position="59"/>
        <end position="68"/>
    </location>
</feature>
<feature type="region of interest" description="Disordered" evidence="1">
    <location>
        <begin position="51"/>
        <end position="70"/>
    </location>
</feature>
<protein>
    <submittedName>
        <fullName evidence="2">BnaAnng34120D protein</fullName>
    </submittedName>
</protein>